<gene>
    <name evidence="1" type="ORF">SAV14893_091630</name>
</gene>
<reference evidence="1 2" key="1">
    <citation type="submission" date="2019-04" db="EMBL/GenBank/DDBJ databases">
        <title>Draft genome sequences of Streptomyces avermitilis NBRC 14893.</title>
        <authorList>
            <person name="Komaki H."/>
            <person name="Tamura T."/>
            <person name="Hosoyama A."/>
        </authorList>
    </citation>
    <scope>NUCLEOTIDE SEQUENCE [LARGE SCALE GENOMIC DNA]</scope>
    <source>
        <strain evidence="1 2">NBRC 14893</strain>
    </source>
</reference>
<protein>
    <submittedName>
        <fullName evidence="1">Uncharacterized protein</fullName>
    </submittedName>
</protein>
<dbReference type="GeneID" id="41537556"/>
<dbReference type="OMA" id="ATDQLEF"/>
<proteinExistence type="predicted"/>
<evidence type="ECO:0000313" key="2">
    <source>
        <dbReference type="Proteomes" id="UP000302139"/>
    </source>
</evidence>
<dbReference type="AlphaFoldDB" id="A0A4D4MCX4"/>
<name>A0A4D4MCX4_STRAX</name>
<dbReference type="RefSeq" id="WP_010981824.1">
    <property type="nucleotide sequence ID" value="NZ_BAABTN010000037.1"/>
</dbReference>
<dbReference type="Proteomes" id="UP000302139">
    <property type="component" value="Unassembled WGS sequence"/>
</dbReference>
<dbReference type="EMBL" id="BJHX01000002">
    <property type="protein sequence ID" value="GDY69770.1"/>
    <property type="molecule type" value="Genomic_DNA"/>
</dbReference>
<sequence length="226" mass="23889">MTSSFLPGTPVVPRGAIVLLDPATGAVLRVIALQYNPDTLTRTLQPQGVGAEAGERSEALRLKGPALETVKVDVELNATDQLEDPSGADADSVARHGLLPVLAALDLLVNPTARALLDQDAAARSGAFEIAPVEAPLTVFVWSRDRVVPVRITEFTVTEEAFDSQLHPIRAKVSLGLRILTVDDLGFGHRGGALFLAHQRRREQLAALHRSARPATAVLGTPPGGG</sequence>
<organism evidence="1 2">
    <name type="scientific">Streptomyces avermitilis</name>
    <dbReference type="NCBI Taxonomy" id="33903"/>
    <lineage>
        <taxon>Bacteria</taxon>
        <taxon>Bacillati</taxon>
        <taxon>Actinomycetota</taxon>
        <taxon>Actinomycetes</taxon>
        <taxon>Kitasatosporales</taxon>
        <taxon>Streptomycetaceae</taxon>
        <taxon>Streptomyces</taxon>
    </lineage>
</organism>
<evidence type="ECO:0000313" key="1">
    <source>
        <dbReference type="EMBL" id="GDY69770.1"/>
    </source>
</evidence>
<accession>A0A4D4MCX4</accession>
<comment type="caution">
    <text evidence="1">The sequence shown here is derived from an EMBL/GenBank/DDBJ whole genome shotgun (WGS) entry which is preliminary data.</text>
</comment>